<organism evidence="2 3">
    <name type="scientific">Jiangella rhizosphaerae</name>
    <dbReference type="NCBI Taxonomy" id="2293569"/>
    <lineage>
        <taxon>Bacteria</taxon>
        <taxon>Bacillati</taxon>
        <taxon>Actinomycetota</taxon>
        <taxon>Actinomycetes</taxon>
        <taxon>Jiangellales</taxon>
        <taxon>Jiangellaceae</taxon>
        <taxon>Jiangella</taxon>
    </lineage>
</organism>
<reference evidence="2 3" key="1">
    <citation type="submission" date="2018-09" db="EMBL/GenBank/DDBJ databases">
        <title>Isolation, diversity and antifungal activity of actinobacteria from wheat.</title>
        <authorList>
            <person name="Han C."/>
        </authorList>
    </citation>
    <scope>NUCLEOTIDE SEQUENCE [LARGE SCALE GENOMIC DNA]</scope>
    <source>
        <strain evidence="2 3">NEAU-YY265</strain>
    </source>
</reference>
<dbReference type="EMBL" id="QUAL01000188">
    <property type="protein sequence ID" value="RIQ18406.1"/>
    <property type="molecule type" value="Genomic_DNA"/>
</dbReference>
<protein>
    <submittedName>
        <fullName evidence="2">Uncharacterized protein</fullName>
    </submittedName>
</protein>
<evidence type="ECO:0000256" key="1">
    <source>
        <dbReference type="SAM" id="MobiDB-lite"/>
    </source>
</evidence>
<dbReference type="AlphaFoldDB" id="A0A418KLH9"/>
<accession>A0A418KLH9</accession>
<name>A0A418KLH9_9ACTN</name>
<evidence type="ECO:0000313" key="3">
    <source>
        <dbReference type="Proteomes" id="UP000284057"/>
    </source>
</evidence>
<evidence type="ECO:0000313" key="2">
    <source>
        <dbReference type="EMBL" id="RIQ18406.1"/>
    </source>
</evidence>
<gene>
    <name evidence="2" type="ORF">DY240_21265</name>
</gene>
<comment type="caution">
    <text evidence="2">The sequence shown here is derived from an EMBL/GenBank/DDBJ whole genome shotgun (WGS) entry which is preliminary data.</text>
</comment>
<keyword evidence="3" id="KW-1185">Reference proteome</keyword>
<sequence>MGRHDGGLATPCGGRRDAVVRPVLTRPAGERSLRTADQSGTGAQAEVAVTIRSADGDDDGDDDGQGATSGSAP</sequence>
<feature type="region of interest" description="Disordered" evidence="1">
    <location>
        <begin position="1"/>
        <end position="73"/>
    </location>
</feature>
<dbReference type="Proteomes" id="UP000284057">
    <property type="component" value="Unassembled WGS sequence"/>
</dbReference>
<proteinExistence type="predicted"/>